<dbReference type="PANTHER" id="PTHR11552">
    <property type="entry name" value="GLUCOSE-METHANOL-CHOLINE GMC OXIDOREDUCTASE"/>
    <property type="match status" value="1"/>
</dbReference>
<evidence type="ECO:0000313" key="9">
    <source>
        <dbReference type="Proteomes" id="UP000002320"/>
    </source>
</evidence>
<dbReference type="OMA" id="GVGWNLQ"/>
<dbReference type="AlphaFoldDB" id="B0XDG6"/>
<dbReference type="GO" id="GO:0016614">
    <property type="term" value="F:oxidoreductase activity, acting on CH-OH group of donors"/>
    <property type="evidence" value="ECO:0007669"/>
    <property type="project" value="InterPro"/>
</dbReference>
<feature type="binding site" evidence="3">
    <location>
        <begin position="154"/>
        <end position="157"/>
    </location>
    <ligand>
        <name>FAD</name>
        <dbReference type="ChEBI" id="CHEBI:57692"/>
    </ligand>
</feature>
<evidence type="ECO:0000256" key="3">
    <source>
        <dbReference type="PIRSR" id="PIRSR000137-2"/>
    </source>
</evidence>
<dbReference type="Proteomes" id="UP000002320">
    <property type="component" value="Unassembled WGS sequence"/>
</dbReference>
<feature type="chain" id="PRO_5011409322" evidence="5">
    <location>
        <begin position="23"/>
        <end position="626"/>
    </location>
</feature>
<dbReference type="InterPro" id="IPR000172">
    <property type="entry name" value="GMC_OxRdtase_N"/>
</dbReference>
<dbReference type="OrthoDB" id="269227at2759"/>
<dbReference type="Pfam" id="PF00732">
    <property type="entry name" value="GMC_oxred_N"/>
    <property type="match status" value="1"/>
</dbReference>
<dbReference type="PANTHER" id="PTHR11552:SF208">
    <property type="entry name" value="RE36204P-RELATED"/>
    <property type="match status" value="1"/>
</dbReference>
<dbReference type="GO" id="GO:0050660">
    <property type="term" value="F:flavin adenine dinucleotide binding"/>
    <property type="evidence" value="ECO:0007669"/>
    <property type="project" value="InterPro"/>
</dbReference>
<dbReference type="VEuPathDB" id="VectorBase:CQUJHB005983"/>
<keyword evidence="3 4" id="KW-0274">FAD</keyword>
<evidence type="ECO:0000313" key="7">
    <source>
        <dbReference type="EMBL" id="EDS45444.1"/>
    </source>
</evidence>
<evidence type="ECO:0000256" key="5">
    <source>
        <dbReference type="SAM" id="SignalP"/>
    </source>
</evidence>
<reference evidence="7" key="1">
    <citation type="submission" date="2007-03" db="EMBL/GenBank/DDBJ databases">
        <title>Annotation of Culex pipiens quinquefasciatus.</title>
        <authorList>
            <consortium name="The Broad Institute Genome Sequencing Platform"/>
            <person name="Atkinson P.W."/>
            <person name="Hemingway J."/>
            <person name="Christensen B.M."/>
            <person name="Higgs S."/>
            <person name="Kodira C."/>
            <person name="Hannick L."/>
            <person name="Megy K."/>
            <person name="O'Leary S."/>
            <person name="Pearson M."/>
            <person name="Haas B.J."/>
            <person name="Mauceli E."/>
            <person name="Wortman J.R."/>
            <person name="Lee N.H."/>
            <person name="Guigo R."/>
            <person name="Stanke M."/>
            <person name="Alvarado L."/>
            <person name="Amedeo P."/>
            <person name="Antoine C.H."/>
            <person name="Arensburger P."/>
            <person name="Bidwell S.L."/>
            <person name="Crawford M."/>
            <person name="Camaro F."/>
            <person name="Devon K."/>
            <person name="Engels R."/>
            <person name="Hammond M."/>
            <person name="Howarth C."/>
            <person name="Koehrsen M."/>
            <person name="Lawson D."/>
            <person name="Montgomery P."/>
            <person name="Nene V."/>
            <person name="Nusbaum C."/>
            <person name="Puiu D."/>
            <person name="Romero-Severson J."/>
            <person name="Severson D.W."/>
            <person name="Shumway M."/>
            <person name="Sisk P."/>
            <person name="Stolte C."/>
            <person name="Zeng Q."/>
            <person name="Eisenstadt E."/>
            <person name="Fraser-Liggett C."/>
            <person name="Strausberg R."/>
            <person name="Galagan J."/>
            <person name="Birren B."/>
            <person name="Collins F.H."/>
        </authorList>
    </citation>
    <scope>NUCLEOTIDE SEQUENCE [LARGE SCALE GENOMIC DNA]</scope>
    <source>
        <strain evidence="7">JHB</strain>
    </source>
</reference>
<feature type="signal peptide" evidence="5">
    <location>
        <begin position="1"/>
        <end position="22"/>
    </location>
</feature>
<evidence type="ECO:0000256" key="4">
    <source>
        <dbReference type="RuleBase" id="RU003968"/>
    </source>
</evidence>
<sequence length="626" mass="69785">MSGFTSGSICFVLLTLITGSHSQLLSYLTKLGKHGNQTLGDFIDFSKYFGMSYGDPEPVLRNEYDYIVVGAGPAGCVLANRLSEDPTVSVLLLELGKPEISSIQTVPGAVSIQPSTNYNFGYLTEPQRGACLAMEGRRCAWHAGRGLGGSTIINVMVYTRGNRREFDAWNLTGWSYDEVLPYYEKVENAKIRDFDEIRGTGGYLPVENSPYRTKLVDAFVESGQQFGLPFLDYNGKEQSGISYAQFTMKQGKRWSAGRAYLNSIQNRQNLHVLTKAWATKVLIDEAAKTASGVEYTRNKQTFTATAKREVILSAGTFGSTKLLLLSGIGPNNHLSELGIRIIQNLPVGQTLYDHPGVLGPLFTVKKTIDNNINFETMINFNNAVQYMFGVGPLTIPITEGISFIKTPVSEHPDPSIPDVEIMQFAAAFPVDSSPSVQRFFNLNNKTMEAFVKPLFNERSFMYFPVLLHSRTKGSLTLKSTNPYDHPHFHYQYFDDDRDLQALVHGVKTALAITAQKPFRELGVELYRTKVPGCERYAIEDDDYWRCYVRTMTTSVWHYVGTCKMGNDSDQSAVVDERLRVRGLRKLRVVDASVIPVAPLGHTSAYVYMIGEKAADMIKEDNGSFVS</sequence>
<keyword evidence="9" id="KW-1185">Reference proteome</keyword>
<feature type="domain" description="Glucose-methanol-choline oxidoreductase N-terminal" evidence="6">
    <location>
        <begin position="144"/>
        <end position="167"/>
    </location>
</feature>
<feature type="active site" description="Proton donor" evidence="2">
    <location>
        <position position="557"/>
    </location>
</feature>
<dbReference type="eggNOG" id="KOG1238">
    <property type="taxonomic scope" value="Eukaryota"/>
</dbReference>
<dbReference type="Gene3D" id="3.50.50.60">
    <property type="entry name" value="FAD/NAD(P)-binding domain"/>
    <property type="match status" value="1"/>
</dbReference>
<dbReference type="HOGENOM" id="CLU_002865_7_0_1"/>
<comment type="similarity">
    <text evidence="1 4">Belongs to the GMC oxidoreductase family.</text>
</comment>
<dbReference type="SUPFAM" id="SSF54373">
    <property type="entry name" value="FAD-linked reductases, C-terminal domain"/>
    <property type="match status" value="1"/>
</dbReference>
<dbReference type="EnsemblMetazoa" id="CPIJ017489-RA">
    <property type="protein sequence ID" value="CPIJ017489-PA"/>
    <property type="gene ID" value="CPIJ017489"/>
</dbReference>
<proteinExistence type="inferred from homology"/>
<dbReference type="SUPFAM" id="SSF51905">
    <property type="entry name" value="FAD/NAD(P)-binding domain"/>
    <property type="match status" value="1"/>
</dbReference>
<dbReference type="InterPro" id="IPR007867">
    <property type="entry name" value="GMC_OxRtase_C"/>
</dbReference>
<name>B0XDG6_CULQU</name>
<dbReference type="STRING" id="7176.B0XDG6"/>
<dbReference type="InParanoid" id="B0XDG6"/>
<feature type="active site" description="Proton acceptor" evidence="2">
    <location>
        <position position="601"/>
    </location>
</feature>
<dbReference type="InterPro" id="IPR012132">
    <property type="entry name" value="GMC_OxRdtase"/>
</dbReference>
<dbReference type="EMBL" id="DS232756">
    <property type="protein sequence ID" value="EDS45444.1"/>
    <property type="molecule type" value="Genomic_DNA"/>
</dbReference>
<comment type="cofactor">
    <cofactor evidence="3">
        <name>FAD</name>
        <dbReference type="ChEBI" id="CHEBI:57692"/>
    </cofactor>
</comment>
<dbReference type="KEGG" id="cqu:CpipJ_CPIJ017489"/>
<gene>
    <name evidence="8" type="primary">6051212</name>
    <name evidence="7" type="ORF">CpipJ_CPIJ017489</name>
</gene>
<dbReference type="PIRSF" id="PIRSF000137">
    <property type="entry name" value="Alcohol_oxidase"/>
    <property type="match status" value="1"/>
</dbReference>
<dbReference type="VEuPathDB" id="VectorBase:CPIJ017489"/>
<dbReference type="Gene3D" id="3.30.560.10">
    <property type="entry name" value="Glucose Oxidase, domain 3"/>
    <property type="match status" value="1"/>
</dbReference>
<feature type="binding site" evidence="3">
    <location>
        <begin position="556"/>
        <end position="557"/>
    </location>
    <ligand>
        <name>FAD</name>
        <dbReference type="ChEBI" id="CHEBI:57692"/>
    </ligand>
</feature>
<evidence type="ECO:0000256" key="2">
    <source>
        <dbReference type="PIRSR" id="PIRSR000137-1"/>
    </source>
</evidence>
<dbReference type="PROSITE" id="PS00623">
    <property type="entry name" value="GMC_OXRED_1"/>
    <property type="match status" value="1"/>
</dbReference>
<evidence type="ECO:0000259" key="6">
    <source>
        <dbReference type="PROSITE" id="PS00623"/>
    </source>
</evidence>
<dbReference type="Pfam" id="PF05199">
    <property type="entry name" value="GMC_oxred_C"/>
    <property type="match status" value="1"/>
</dbReference>
<evidence type="ECO:0000313" key="8">
    <source>
        <dbReference type="EnsemblMetazoa" id="CPIJ017489-PA"/>
    </source>
</evidence>
<organism>
    <name type="scientific">Culex quinquefasciatus</name>
    <name type="common">Southern house mosquito</name>
    <name type="synonym">Culex pungens</name>
    <dbReference type="NCBI Taxonomy" id="7176"/>
    <lineage>
        <taxon>Eukaryota</taxon>
        <taxon>Metazoa</taxon>
        <taxon>Ecdysozoa</taxon>
        <taxon>Arthropoda</taxon>
        <taxon>Hexapoda</taxon>
        <taxon>Insecta</taxon>
        <taxon>Pterygota</taxon>
        <taxon>Neoptera</taxon>
        <taxon>Endopterygota</taxon>
        <taxon>Diptera</taxon>
        <taxon>Nematocera</taxon>
        <taxon>Culicoidea</taxon>
        <taxon>Culicidae</taxon>
        <taxon>Culicinae</taxon>
        <taxon>Culicini</taxon>
        <taxon>Culex</taxon>
        <taxon>Culex</taxon>
    </lineage>
</organism>
<evidence type="ECO:0000256" key="1">
    <source>
        <dbReference type="ARBA" id="ARBA00010790"/>
    </source>
</evidence>
<dbReference type="InterPro" id="IPR036188">
    <property type="entry name" value="FAD/NAD-bd_sf"/>
</dbReference>
<keyword evidence="4" id="KW-0285">Flavoprotein</keyword>
<protein>
    <submittedName>
        <fullName evidence="7 8">Choline dehydrogenase</fullName>
    </submittedName>
</protein>
<reference evidence="8" key="2">
    <citation type="submission" date="2021-02" db="UniProtKB">
        <authorList>
            <consortium name="EnsemblMetazoa"/>
        </authorList>
    </citation>
    <scope>IDENTIFICATION</scope>
    <source>
        <strain evidence="8">JHB</strain>
    </source>
</reference>
<keyword evidence="5" id="KW-0732">Signal</keyword>
<accession>B0XDG6</accession>